<evidence type="ECO:0000256" key="2">
    <source>
        <dbReference type="ARBA" id="ARBA00023157"/>
    </source>
</evidence>
<organism evidence="6 7">
    <name type="scientific">Citrus unshiu</name>
    <name type="common">Satsuma mandarin</name>
    <name type="synonym">Citrus nobilis var. unshiu</name>
    <dbReference type="NCBI Taxonomy" id="55188"/>
    <lineage>
        <taxon>Eukaryota</taxon>
        <taxon>Viridiplantae</taxon>
        <taxon>Streptophyta</taxon>
        <taxon>Embryophyta</taxon>
        <taxon>Tracheophyta</taxon>
        <taxon>Spermatophyta</taxon>
        <taxon>Magnoliopsida</taxon>
        <taxon>eudicotyledons</taxon>
        <taxon>Gunneridae</taxon>
        <taxon>Pentapetalae</taxon>
        <taxon>rosids</taxon>
        <taxon>malvids</taxon>
        <taxon>Sapindales</taxon>
        <taxon>Rutaceae</taxon>
        <taxon>Aurantioideae</taxon>
        <taxon>Citrus</taxon>
    </lineage>
</organism>
<gene>
    <name evidence="6" type="ORF">CUMW_136780</name>
</gene>
<dbReference type="Gene3D" id="2.90.10.30">
    <property type="match status" value="1"/>
</dbReference>
<dbReference type="InterPro" id="IPR051343">
    <property type="entry name" value="G-type_lectin_kinases/EP1-like"/>
</dbReference>
<reference evidence="6 7" key="1">
    <citation type="journal article" date="2017" name="Front. Genet.">
        <title>Draft sequencing of the heterozygous diploid genome of Satsuma (Citrus unshiu Marc.) using a hybrid assembly approach.</title>
        <authorList>
            <person name="Shimizu T."/>
            <person name="Tanizawa Y."/>
            <person name="Mochizuki T."/>
            <person name="Nagasaki H."/>
            <person name="Yoshioka T."/>
            <person name="Toyoda A."/>
            <person name="Fujiyama A."/>
            <person name="Kaminuma E."/>
            <person name="Nakamura Y."/>
        </authorList>
    </citation>
    <scope>NUCLEOTIDE SEQUENCE [LARGE SCALE GENOMIC DNA]</scope>
    <source>
        <strain evidence="7">cv. Miyagawa wase</strain>
    </source>
</reference>
<dbReference type="InterPro" id="IPR036426">
    <property type="entry name" value="Bulb-type_lectin_dom_sf"/>
</dbReference>
<dbReference type="Proteomes" id="UP000236630">
    <property type="component" value="Unassembled WGS sequence"/>
</dbReference>
<protein>
    <recommendedName>
        <fullName evidence="5">Bulb-type lectin domain-containing protein</fullName>
    </recommendedName>
</protein>
<dbReference type="PANTHER" id="PTHR47976">
    <property type="entry name" value="G-TYPE LECTIN S-RECEPTOR-LIKE SERINE/THREONINE-PROTEIN KINASE SD2-5"/>
    <property type="match status" value="1"/>
</dbReference>
<dbReference type="SMART" id="SM00108">
    <property type="entry name" value="B_lectin"/>
    <property type="match status" value="1"/>
</dbReference>
<sequence>MSVSGNWCSVLFFLIFSTPFSCLVDAQSFDYPTANLSTSWTNGPSASDSVGFTDGSAVVWSANRNNPVRINATLELTSDGNLVLQDADGAIAWSTNTSGKSVVGLNLTDMGNLVLFDKNNAAVWQSFDHPTDSLVPGQKLLEGKKLQLVFHARIGRMEISEWSLAFFINSSEPRETDGAVPVPPSIVLPGTVILGNAVILWFAASMASALRGNELSATYFKVLMIESLPLAVLPDYSLIHAKLRKIIVCLNSNDVAYFAFSYLAQTLRIQTPETCKQACLKELARAKLLFFCMVQVQEEKETEPQKRIMGFILIKCQDYPKILTFEELKVMTGQFQERYWAGRYSTLDIKPKISARDNFNAKGANFGFVEMIEPGPEPSCETMKGTAGYWL</sequence>
<dbReference type="PANTHER" id="PTHR47976:SF30">
    <property type="entry name" value="RECEPTOR-LIKE SERINE_THREONINE-PROTEIN KINASE"/>
    <property type="match status" value="1"/>
</dbReference>
<feature type="domain" description="Bulb-type lectin" evidence="5">
    <location>
        <begin position="1"/>
        <end position="128"/>
    </location>
</feature>
<evidence type="ECO:0000256" key="3">
    <source>
        <dbReference type="ARBA" id="ARBA00023180"/>
    </source>
</evidence>
<evidence type="ECO:0000313" key="6">
    <source>
        <dbReference type="EMBL" id="GAY51771.1"/>
    </source>
</evidence>
<evidence type="ECO:0000313" key="7">
    <source>
        <dbReference type="Proteomes" id="UP000236630"/>
    </source>
</evidence>
<proteinExistence type="predicted"/>
<keyword evidence="7" id="KW-1185">Reference proteome</keyword>
<keyword evidence="1 4" id="KW-0732">Signal</keyword>
<feature type="chain" id="PRO_5014138586" description="Bulb-type lectin domain-containing protein" evidence="4">
    <location>
        <begin position="27"/>
        <end position="391"/>
    </location>
</feature>
<dbReference type="SUPFAM" id="SSF51110">
    <property type="entry name" value="alpha-D-mannose-specific plant lectins"/>
    <property type="match status" value="1"/>
</dbReference>
<feature type="signal peptide" evidence="4">
    <location>
        <begin position="1"/>
        <end position="26"/>
    </location>
</feature>
<evidence type="ECO:0000259" key="5">
    <source>
        <dbReference type="PROSITE" id="PS50927"/>
    </source>
</evidence>
<name>A0A2H5PHE4_CITUN</name>
<dbReference type="EMBL" id="BDQV01000074">
    <property type="protein sequence ID" value="GAY51771.1"/>
    <property type="molecule type" value="Genomic_DNA"/>
</dbReference>
<evidence type="ECO:0000256" key="4">
    <source>
        <dbReference type="SAM" id="SignalP"/>
    </source>
</evidence>
<evidence type="ECO:0000256" key="1">
    <source>
        <dbReference type="ARBA" id="ARBA00022729"/>
    </source>
</evidence>
<dbReference type="CDD" id="cd00028">
    <property type="entry name" value="B_lectin"/>
    <property type="match status" value="1"/>
</dbReference>
<accession>A0A2H5PHE4</accession>
<keyword evidence="3" id="KW-0325">Glycoprotein</keyword>
<dbReference type="InterPro" id="IPR001480">
    <property type="entry name" value="Bulb-type_lectin_dom"/>
</dbReference>
<dbReference type="AlphaFoldDB" id="A0A2H5PHE4"/>
<dbReference type="Pfam" id="PF01453">
    <property type="entry name" value="B_lectin"/>
    <property type="match status" value="1"/>
</dbReference>
<dbReference type="STRING" id="55188.A0A2H5PHE4"/>
<dbReference type="PROSITE" id="PS50927">
    <property type="entry name" value="BULB_LECTIN"/>
    <property type="match status" value="1"/>
</dbReference>
<comment type="caution">
    <text evidence="6">The sequence shown here is derived from an EMBL/GenBank/DDBJ whole genome shotgun (WGS) entry which is preliminary data.</text>
</comment>
<dbReference type="FunFam" id="2.90.10.30:FF:000003">
    <property type="entry name" value="Os04g0303100 protein"/>
    <property type="match status" value="1"/>
</dbReference>
<keyword evidence="2" id="KW-1015">Disulfide bond</keyword>